<dbReference type="eggNOG" id="ENOG502RAIA">
    <property type="taxonomic scope" value="Eukaryota"/>
</dbReference>
<evidence type="ECO:0000256" key="2">
    <source>
        <dbReference type="SAM" id="MobiDB-lite"/>
    </source>
</evidence>
<dbReference type="OMA" id="MRVTQTQ"/>
<reference evidence="3 4" key="1">
    <citation type="submission" date="2012-04" db="EMBL/GenBank/DDBJ databases">
        <title>The Genome Sequence of Saprolegnia declina VS20.</title>
        <authorList>
            <consortium name="The Broad Institute Genome Sequencing Platform"/>
            <person name="Russ C."/>
            <person name="Nusbaum C."/>
            <person name="Tyler B."/>
            <person name="van West P."/>
            <person name="Dieguez-Uribeondo J."/>
            <person name="de Bruijn I."/>
            <person name="Tripathy S."/>
            <person name="Jiang R."/>
            <person name="Young S.K."/>
            <person name="Zeng Q."/>
            <person name="Gargeya S."/>
            <person name="Fitzgerald M."/>
            <person name="Haas B."/>
            <person name="Abouelleil A."/>
            <person name="Alvarado L."/>
            <person name="Arachchi H.M."/>
            <person name="Berlin A."/>
            <person name="Chapman S.B."/>
            <person name="Goldberg J."/>
            <person name="Griggs A."/>
            <person name="Gujja S."/>
            <person name="Hansen M."/>
            <person name="Howarth C."/>
            <person name="Imamovic A."/>
            <person name="Larimer J."/>
            <person name="McCowen C."/>
            <person name="Montmayeur A."/>
            <person name="Murphy C."/>
            <person name="Neiman D."/>
            <person name="Pearson M."/>
            <person name="Priest M."/>
            <person name="Roberts A."/>
            <person name="Saif S."/>
            <person name="Shea T."/>
            <person name="Sisk P."/>
            <person name="Sykes S."/>
            <person name="Wortman J."/>
            <person name="Nusbaum C."/>
            <person name="Birren B."/>
        </authorList>
    </citation>
    <scope>NUCLEOTIDE SEQUENCE [LARGE SCALE GENOMIC DNA]</scope>
    <source>
        <strain evidence="3 4">VS20</strain>
    </source>
</reference>
<sequence length="477" mass="53788">MNRTLSRSNSSPSVNYLQRKSSVTTTPTAKATSAGLANFAKLTCSMSYKNRTSMFVEGSGRDSVSQVELRPTEDKYMRMSTASTYCSSRDSNASSLSTMVSTRMTSEKVVARPSVALPISTIAENPDATDAEIKKMQTKRALRRMCLEMNLAEADEDSDAKVTSDDDDVDSDDELAKKLLQLQRIDDSDDDDDDDMMLSAPAYKKKTKEFQPSDTVTISKAELRQFQTRLKQLEELCADQAEKQAALETNIEREVRARTRHLEAQVQEKIEELTMMRELDMDKEIERRFTDFSLATGLSKESDRKTKSKSKKSFFHRPSTLAASGNSELEQFREFLMNNSKRMSERLRETAQFNGDLPAHNADAYYEASQNELIEMLEKLRTVAYDQDEQLEQAKYLISVAIAKIEAADEVVNEAFEELGKMDSRLDRASQEVQELRRSTMNLSMLSSSSAGSRTPSIHYQPPPQPHYAMASGAPRR</sequence>
<proteinExistence type="predicted"/>
<evidence type="ECO:0000256" key="1">
    <source>
        <dbReference type="SAM" id="Coils"/>
    </source>
</evidence>
<keyword evidence="4" id="KW-1185">Reference proteome</keyword>
<feature type="region of interest" description="Disordered" evidence="2">
    <location>
        <begin position="441"/>
        <end position="477"/>
    </location>
</feature>
<dbReference type="EMBL" id="JH767135">
    <property type="protein sequence ID" value="EQC40644.1"/>
    <property type="molecule type" value="Genomic_DNA"/>
</dbReference>
<dbReference type="Proteomes" id="UP000030762">
    <property type="component" value="Unassembled WGS sequence"/>
</dbReference>
<feature type="coiled-coil region" evidence="1">
    <location>
        <begin position="412"/>
        <end position="439"/>
    </location>
</feature>
<dbReference type="InParanoid" id="T0QR85"/>
<feature type="coiled-coil region" evidence="1">
    <location>
        <begin position="216"/>
        <end position="250"/>
    </location>
</feature>
<feature type="compositionally biased region" description="Low complexity" evidence="2">
    <location>
        <begin position="441"/>
        <end position="454"/>
    </location>
</feature>
<gene>
    <name evidence="3" type="ORF">SDRG_01725</name>
</gene>
<dbReference type="AlphaFoldDB" id="T0QR85"/>
<evidence type="ECO:0000313" key="4">
    <source>
        <dbReference type="Proteomes" id="UP000030762"/>
    </source>
</evidence>
<dbReference type="RefSeq" id="XP_008605488.1">
    <property type="nucleotide sequence ID" value="XM_008607266.1"/>
</dbReference>
<name>T0QR85_SAPDV</name>
<keyword evidence="1" id="KW-0175">Coiled coil</keyword>
<dbReference type="VEuPathDB" id="FungiDB:SDRG_01725"/>
<evidence type="ECO:0000313" key="3">
    <source>
        <dbReference type="EMBL" id="EQC40644.1"/>
    </source>
</evidence>
<organism evidence="3 4">
    <name type="scientific">Saprolegnia diclina (strain VS20)</name>
    <dbReference type="NCBI Taxonomy" id="1156394"/>
    <lineage>
        <taxon>Eukaryota</taxon>
        <taxon>Sar</taxon>
        <taxon>Stramenopiles</taxon>
        <taxon>Oomycota</taxon>
        <taxon>Saprolegniomycetes</taxon>
        <taxon>Saprolegniales</taxon>
        <taxon>Saprolegniaceae</taxon>
        <taxon>Saprolegnia</taxon>
    </lineage>
</organism>
<protein>
    <submittedName>
        <fullName evidence="3">Uncharacterized protein</fullName>
    </submittedName>
</protein>
<accession>T0QR85</accession>
<dbReference type="GeneID" id="19942452"/>
<feature type="region of interest" description="Disordered" evidence="2">
    <location>
        <begin position="1"/>
        <end position="30"/>
    </location>
</feature>
<dbReference type="OrthoDB" id="74629at2759"/>